<evidence type="ECO:0000313" key="8">
    <source>
        <dbReference type="Proteomes" id="UP001567538"/>
    </source>
</evidence>
<dbReference type="AlphaFoldDB" id="A0ABD1HVY7"/>
<dbReference type="Proteomes" id="UP001567538">
    <property type="component" value="Unassembled WGS sequence"/>
</dbReference>
<dbReference type="InterPro" id="IPR005123">
    <property type="entry name" value="Oxoglu/Fe-dep_dioxygenase_dom"/>
</dbReference>
<dbReference type="Pfam" id="PF03171">
    <property type="entry name" value="2OG-FeII_Oxy"/>
    <property type="match status" value="1"/>
</dbReference>
<gene>
    <name evidence="7" type="ORF">AAHA92_10609</name>
</gene>
<dbReference type="GO" id="GO:0009805">
    <property type="term" value="P:coumarin biosynthetic process"/>
    <property type="evidence" value="ECO:0007669"/>
    <property type="project" value="UniProtKB-ARBA"/>
</dbReference>
<dbReference type="PROSITE" id="PS51471">
    <property type="entry name" value="FE2OG_OXY"/>
    <property type="match status" value="1"/>
</dbReference>
<reference evidence="7 8" key="1">
    <citation type="submission" date="2024-06" db="EMBL/GenBank/DDBJ databases">
        <title>A chromosome level genome sequence of Diviner's sage (Salvia divinorum).</title>
        <authorList>
            <person name="Ford S.A."/>
            <person name="Ro D.-K."/>
            <person name="Ness R.W."/>
            <person name="Phillips M.A."/>
        </authorList>
    </citation>
    <scope>NUCLEOTIDE SEQUENCE [LARGE SCALE GENOMIC DNA]</scope>
    <source>
        <strain evidence="7">SAF-2024a</strain>
        <tissue evidence="7">Leaf</tissue>
    </source>
</reference>
<accession>A0ABD1HVY7</accession>
<dbReference type="GO" id="GO:0002238">
    <property type="term" value="P:response to molecule of fungal origin"/>
    <property type="evidence" value="ECO:0007669"/>
    <property type="project" value="UniProtKB-ARBA"/>
</dbReference>
<dbReference type="SUPFAM" id="SSF51197">
    <property type="entry name" value="Clavaminate synthase-like"/>
    <property type="match status" value="1"/>
</dbReference>
<name>A0ABD1HVY7_SALDI</name>
<dbReference type="InterPro" id="IPR044861">
    <property type="entry name" value="IPNS-like_FE2OG_OXY"/>
</dbReference>
<evidence type="ECO:0000256" key="1">
    <source>
        <dbReference type="ARBA" id="ARBA00008056"/>
    </source>
</evidence>
<protein>
    <submittedName>
        <fullName evidence="7">Codeine O-demethylase-like</fullName>
    </submittedName>
</protein>
<feature type="domain" description="Fe2OG dioxygenase" evidence="6">
    <location>
        <begin position="196"/>
        <end position="296"/>
    </location>
</feature>
<dbReference type="GO" id="GO:0016706">
    <property type="term" value="F:2-oxoglutarate-dependent dioxygenase activity"/>
    <property type="evidence" value="ECO:0007669"/>
    <property type="project" value="UniProtKB-ARBA"/>
</dbReference>
<keyword evidence="8" id="KW-1185">Reference proteome</keyword>
<keyword evidence="3 5" id="KW-0560">Oxidoreductase</keyword>
<dbReference type="FunFam" id="2.60.120.330:FF:000001">
    <property type="entry name" value="Protein SRG1"/>
    <property type="match status" value="1"/>
</dbReference>
<evidence type="ECO:0000256" key="2">
    <source>
        <dbReference type="ARBA" id="ARBA00022723"/>
    </source>
</evidence>
<evidence type="ECO:0000259" key="6">
    <source>
        <dbReference type="PROSITE" id="PS51471"/>
    </source>
</evidence>
<keyword evidence="4 5" id="KW-0408">Iron</keyword>
<dbReference type="InterPro" id="IPR050295">
    <property type="entry name" value="Plant_2OG-oxidoreductases"/>
</dbReference>
<keyword evidence="2 5" id="KW-0479">Metal-binding</keyword>
<dbReference type="Gene3D" id="2.60.120.330">
    <property type="entry name" value="B-lactam Antibiotic, Isopenicillin N Synthase, Chain"/>
    <property type="match status" value="1"/>
</dbReference>
<evidence type="ECO:0000256" key="3">
    <source>
        <dbReference type="ARBA" id="ARBA00023002"/>
    </source>
</evidence>
<dbReference type="PANTHER" id="PTHR47991">
    <property type="entry name" value="OXOGLUTARATE/IRON-DEPENDENT DIOXYGENASE"/>
    <property type="match status" value="1"/>
</dbReference>
<proteinExistence type="inferred from homology"/>
<dbReference type="EMBL" id="JBEAFC010000004">
    <property type="protein sequence ID" value="KAL1560397.1"/>
    <property type="molecule type" value="Genomic_DNA"/>
</dbReference>
<sequence length="344" mass="39435">MELSIQEMVKKSIHEIPTRYIVDQEAAVSQSPEESSSSDAEIPVLDMKSLLNEETKFSQLQKLHSTCLQWGIFQLVNHGVDISLVDKLKHEIKEFYNLPLEEKLKYKIKDGEVEGYGQKIIVSGDDKVDWSDRFYMITNPLHLRKPHLFPELPSSFRETLEAYISMLQKLAREIFAVMAESLEMEAAEAEEMFEDGMQSLRMTYYPPCPQPEKVMGLTPHSDASGITILLQVNGVQGLQVKKDGVWIPVKFLRDALVVNIGDILEIVSNGVYKSIEHRAMVNSESERIAIAMFFSCKYEAEVGPSPSVLMKQQPVFRRLNMEQYVKDFFSRKLNGKTFLHYMKI</sequence>
<dbReference type="Pfam" id="PF14226">
    <property type="entry name" value="DIOX_N"/>
    <property type="match status" value="1"/>
</dbReference>
<evidence type="ECO:0000313" key="7">
    <source>
        <dbReference type="EMBL" id="KAL1560397.1"/>
    </source>
</evidence>
<dbReference type="GO" id="GO:0046872">
    <property type="term" value="F:metal ion binding"/>
    <property type="evidence" value="ECO:0007669"/>
    <property type="project" value="UniProtKB-KW"/>
</dbReference>
<dbReference type="InterPro" id="IPR026992">
    <property type="entry name" value="DIOX_N"/>
</dbReference>
<dbReference type="InterPro" id="IPR027443">
    <property type="entry name" value="IPNS-like_sf"/>
</dbReference>
<comment type="caution">
    <text evidence="7">The sequence shown here is derived from an EMBL/GenBank/DDBJ whole genome shotgun (WGS) entry which is preliminary data.</text>
</comment>
<organism evidence="7 8">
    <name type="scientific">Salvia divinorum</name>
    <name type="common">Maria pastora</name>
    <name type="synonym">Diviner's sage</name>
    <dbReference type="NCBI Taxonomy" id="28513"/>
    <lineage>
        <taxon>Eukaryota</taxon>
        <taxon>Viridiplantae</taxon>
        <taxon>Streptophyta</taxon>
        <taxon>Embryophyta</taxon>
        <taxon>Tracheophyta</taxon>
        <taxon>Spermatophyta</taxon>
        <taxon>Magnoliopsida</taxon>
        <taxon>eudicotyledons</taxon>
        <taxon>Gunneridae</taxon>
        <taxon>Pentapetalae</taxon>
        <taxon>asterids</taxon>
        <taxon>lamiids</taxon>
        <taxon>Lamiales</taxon>
        <taxon>Lamiaceae</taxon>
        <taxon>Nepetoideae</taxon>
        <taxon>Mentheae</taxon>
        <taxon>Salviinae</taxon>
        <taxon>Salvia</taxon>
        <taxon>Salvia subgen. Calosphace</taxon>
    </lineage>
</organism>
<comment type="similarity">
    <text evidence="1 5">Belongs to the iron/ascorbate-dependent oxidoreductase family.</text>
</comment>
<evidence type="ECO:0000256" key="5">
    <source>
        <dbReference type="RuleBase" id="RU003682"/>
    </source>
</evidence>
<evidence type="ECO:0000256" key="4">
    <source>
        <dbReference type="ARBA" id="ARBA00023004"/>
    </source>
</evidence>